<evidence type="ECO:0000313" key="1">
    <source>
        <dbReference type="EMBL" id="KAA6356274.1"/>
    </source>
</evidence>
<reference evidence="1 2" key="1">
    <citation type="submission" date="2019-03" db="EMBL/GenBank/DDBJ databases">
        <title>Single cell metagenomics reveals metabolic interactions within the superorganism composed of flagellate Streblomastix strix and complex community of Bacteroidetes bacteria on its surface.</title>
        <authorList>
            <person name="Treitli S.C."/>
            <person name="Kolisko M."/>
            <person name="Husnik F."/>
            <person name="Keeling P."/>
            <person name="Hampl V."/>
        </authorList>
    </citation>
    <scope>NUCLEOTIDE SEQUENCE [LARGE SCALE GENOMIC DNA]</scope>
    <source>
        <strain evidence="1">ST1C</strain>
    </source>
</reference>
<sequence>MMMEKIMIGLVKNQPIGHTPGSSVPLTLYISLFLDCVGEMRTAAVCFSSIMIDTDRSISSFERRLLSDISPMLKKLIGVPVSPNAVVGLGLFEIQKKIFVCEWYLLVHYVLDCVILSFIQSSNTPIVYKYFF</sequence>
<evidence type="ECO:0000313" key="2">
    <source>
        <dbReference type="Proteomes" id="UP000324800"/>
    </source>
</evidence>
<dbReference type="Proteomes" id="UP000324800">
    <property type="component" value="Unassembled WGS sequence"/>
</dbReference>
<accession>A0A5J4TD04</accession>
<dbReference type="AlphaFoldDB" id="A0A5J4TD04"/>
<dbReference type="EMBL" id="SNRW01033258">
    <property type="protein sequence ID" value="KAA6356274.1"/>
    <property type="molecule type" value="Genomic_DNA"/>
</dbReference>
<name>A0A5J4TD04_9EUKA</name>
<proteinExistence type="predicted"/>
<protein>
    <submittedName>
        <fullName evidence="1">Uncharacterized protein</fullName>
    </submittedName>
</protein>
<organism evidence="1 2">
    <name type="scientific">Streblomastix strix</name>
    <dbReference type="NCBI Taxonomy" id="222440"/>
    <lineage>
        <taxon>Eukaryota</taxon>
        <taxon>Metamonada</taxon>
        <taxon>Preaxostyla</taxon>
        <taxon>Oxymonadida</taxon>
        <taxon>Streblomastigidae</taxon>
        <taxon>Streblomastix</taxon>
    </lineage>
</organism>
<comment type="caution">
    <text evidence="1">The sequence shown here is derived from an EMBL/GenBank/DDBJ whole genome shotgun (WGS) entry which is preliminary data.</text>
</comment>
<gene>
    <name evidence="1" type="ORF">EZS28_048200</name>
</gene>